<keyword evidence="3" id="KW-1185">Reference proteome</keyword>
<protein>
    <recommendedName>
        <fullName evidence="1">TIR domain-containing protein</fullName>
    </recommendedName>
</protein>
<dbReference type="GO" id="GO:0007165">
    <property type="term" value="P:signal transduction"/>
    <property type="evidence" value="ECO:0007669"/>
    <property type="project" value="InterPro"/>
</dbReference>
<evidence type="ECO:0000259" key="1">
    <source>
        <dbReference type="Pfam" id="PF01582"/>
    </source>
</evidence>
<dbReference type="Proteomes" id="UP001374584">
    <property type="component" value="Unassembled WGS sequence"/>
</dbReference>
<dbReference type="InterPro" id="IPR000157">
    <property type="entry name" value="TIR_dom"/>
</dbReference>
<dbReference type="Gene3D" id="3.40.50.10140">
    <property type="entry name" value="Toll/interleukin-1 receptor homology (TIR) domain"/>
    <property type="match status" value="1"/>
</dbReference>
<organism evidence="2 3">
    <name type="scientific">Phaseolus coccineus</name>
    <name type="common">Scarlet runner bean</name>
    <name type="synonym">Phaseolus multiflorus</name>
    <dbReference type="NCBI Taxonomy" id="3886"/>
    <lineage>
        <taxon>Eukaryota</taxon>
        <taxon>Viridiplantae</taxon>
        <taxon>Streptophyta</taxon>
        <taxon>Embryophyta</taxon>
        <taxon>Tracheophyta</taxon>
        <taxon>Spermatophyta</taxon>
        <taxon>Magnoliopsida</taxon>
        <taxon>eudicotyledons</taxon>
        <taxon>Gunneridae</taxon>
        <taxon>Pentapetalae</taxon>
        <taxon>rosids</taxon>
        <taxon>fabids</taxon>
        <taxon>Fabales</taxon>
        <taxon>Fabaceae</taxon>
        <taxon>Papilionoideae</taxon>
        <taxon>50 kb inversion clade</taxon>
        <taxon>NPAAA clade</taxon>
        <taxon>indigoferoid/millettioid clade</taxon>
        <taxon>Phaseoleae</taxon>
        <taxon>Phaseolus</taxon>
    </lineage>
</organism>
<feature type="domain" description="TIR" evidence="1">
    <location>
        <begin position="16"/>
        <end position="69"/>
    </location>
</feature>
<proteinExistence type="predicted"/>
<comment type="caution">
    <text evidence="2">The sequence shown here is derived from an EMBL/GenBank/DDBJ whole genome shotgun (WGS) entry which is preliminary data.</text>
</comment>
<dbReference type="EMBL" id="JAYMYR010000003">
    <property type="protein sequence ID" value="KAK7373963.1"/>
    <property type="molecule type" value="Genomic_DNA"/>
</dbReference>
<evidence type="ECO:0000313" key="3">
    <source>
        <dbReference type="Proteomes" id="UP001374584"/>
    </source>
</evidence>
<dbReference type="AlphaFoldDB" id="A0AAN9NNL7"/>
<dbReference type="InterPro" id="IPR035897">
    <property type="entry name" value="Toll_tir_struct_dom_sf"/>
</dbReference>
<accession>A0AAN9NNL7</accession>
<sequence>MERMDNMMYDINHPRVTKMHQRRYETNKVQIWRDSLKKSTEISGIASSKYPVHAELVKEIVKVVLEKLARPSVTLKRLVGIDEKIAMLNH</sequence>
<reference evidence="2 3" key="1">
    <citation type="submission" date="2024-01" db="EMBL/GenBank/DDBJ databases">
        <title>The genomes of 5 underutilized Papilionoideae crops provide insights into root nodulation and disease resistanc.</title>
        <authorList>
            <person name="Jiang F."/>
        </authorList>
    </citation>
    <scope>NUCLEOTIDE SEQUENCE [LARGE SCALE GENOMIC DNA]</scope>
    <source>
        <strain evidence="2">JINMINGXINNONG_FW02</strain>
        <tissue evidence="2">Leaves</tissue>
    </source>
</reference>
<evidence type="ECO:0000313" key="2">
    <source>
        <dbReference type="EMBL" id="KAK7373963.1"/>
    </source>
</evidence>
<dbReference type="Pfam" id="PF01582">
    <property type="entry name" value="TIR"/>
    <property type="match status" value="1"/>
</dbReference>
<name>A0AAN9NNL7_PHACN</name>
<gene>
    <name evidence="2" type="ORF">VNO80_07385</name>
</gene>